<reference evidence="1" key="1">
    <citation type="submission" date="2021-03" db="EMBL/GenBank/DDBJ databases">
        <authorList>
            <consortium name="DOE Joint Genome Institute"/>
            <person name="Ahrendt S."/>
            <person name="Looney B.P."/>
            <person name="Miyauchi S."/>
            <person name="Morin E."/>
            <person name="Drula E."/>
            <person name="Courty P.E."/>
            <person name="Chicoki N."/>
            <person name="Fauchery L."/>
            <person name="Kohler A."/>
            <person name="Kuo A."/>
            <person name="Labutti K."/>
            <person name="Pangilinan J."/>
            <person name="Lipzen A."/>
            <person name="Riley R."/>
            <person name="Andreopoulos W."/>
            <person name="He G."/>
            <person name="Johnson J."/>
            <person name="Barry K.W."/>
            <person name="Grigoriev I.V."/>
            <person name="Nagy L."/>
            <person name="Hibbett D."/>
            <person name="Henrissat B."/>
            <person name="Matheny P.B."/>
            <person name="Labbe J."/>
            <person name="Martin F."/>
        </authorList>
    </citation>
    <scope>NUCLEOTIDE SEQUENCE</scope>
    <source>
        <strain evidence="1">HHB10654</strain>
    </source>
</reference>
<comment type="caution">
    <text evidence="1">The sequence shown here is derived from an EMBL/GenBank/DDBJ whole genome shotgun (WGS) entry which is preliminary data.</text>
</comment>
<evidence type="ECO:0000313" key="1">
    <source>
        <dbReference type="EMBL" id="KAI0061807.1"/>
    </source>
</evidence>
<sequence length="113" mass="12855">MDNAADLNEMPAQTPPEAFEDQSQPEREVAFVRAHGGEQGARHRTCRAGEVDGLRRKVRTTKDLDRKETKLFRHIRHGRRIAAKHDRSQNASDVRSPTHQSVMSCEVLTGQQR</sequence>
<proteinExistence type="predicted"/>
<evidence type="ECO:0000313" key="2">
    <source>
        <dbReference type="Proteomes" id="UP000814140"/>
    </source>
</evidence>
<keyword evidence="2" id="KW-1185">Reference proteome</keyword>
<protein>
    <submittedName>
        <fullName evidence="1">Uncharacterized protein</fullName>
    </submittedName>
</protein>
<name>A0ACB8T031_9AGAM</name>
<accession>A0ACB8T031</accession>
<dbReference type="EMBL" id="MU277210">
    <property type="protein sequence ID" value="KAI0061807.1"/>
    <property type="molecule type" value="Genomic_DNA"/>
</dbReference>
<dbReference type="Proteomes" id="UP000814140">
    <property type="component" value="Unassembled WGS sequence"/>
</dbReference>
<reference evidence="1" key="2">
    <citation type="journal article" date="2022" name="New Phytol.">
        <title>Evolutionary transition to the ectomycorrhizal habit in the genomes of a hyperdiverse lineage of mushroom-forming fungi.</title>
        <authorList>
            <person name="Looney B."/>
            <person name="Miyauchi S."/>
            <person name="Morin E."/>
            <person name="Drula E."/>
            <person name="Courty P.E."/>
            <person name="Kohler A."/>
            <person name="Kuo A."/>
            <person name="LaButti K."/>
            <person name="Pangilinan J."/>
            <person name="Lipzen A."/>
            <person name="Riley R."/>
            <person name="Andreopoulos W."/>
            <person name="He G."/>
            <person name="Johnson J."/>
            <person name="Nolan M."/>
            <person name="Tritt A."/>
            <person name="Barry K.W."/>
            <person name="Grigoriev I.V."/>
            <person name="Nagy L.G."/>
            <person name="Hibbett D."/>
            <person name="Henrissat B."/>
            <person name="Matheny P.B."/>
            <person name="Labbe J."/>
            <person name="Martin F.M."/>
        </authorList>
    </citation>
    <scope>NUCLEOTIDE SEQUENCE</scope>
    <source>
        <strain evidence="1">HHB10654</strain>
    </source>
</reference>
<organism evidence="1 2">
    <name type="scientific">Artomyces pyxidatus</name>
    <dbReference type="NCBI Taxonomy" id="48021"/>
    <lineage>
        <taxon>Eukaryota</taxon>
        <taxon>Fungi</taxon>
        <taxon>Dikarya</taxon>
        <taxon>Basidiomycota</taxon>
        <taxon>Agaricomycotina</taxon>
        <taxon>Agaricomycetes</taxon>
        <taxon>Russulales</taxon>
        <taxon>Auriscalpiaceae</taxon>
        <taxon>Artomyces</taxon>
    </lineage>
</organism>
<gene>
    <name evidence="1" type="ORF">BV25DRAFT_704565</name>
</gene>